<dbReference type="HOGENOM" id="CLU_3330303_0_0_10"/>
<name>A0A060R6D6_9BACT</name>
<organism evidence="1 2">
    <name type="scientific">Mucinivorans hirudinis</name>
    <dbReference type="NCBI Taxonomy" id="1433126"/>
    <lineage>
        <taxon>Bacteria</taxon>
        <taxon>Pseudomonadati</taxon>
        <taxon>Bacteroidota</taxon>
        <taxon>Bacteroidia</taxon>
        <taxon>Bacteroidales</taxon>
        <taxon>Rikenellaceae</taxon>
        <taxon>Mucinivorans</taxon>
    </lineage>
</organism>
<proteinExistence type="predicted"/>
<dbReference type="Proteomes" id="UP000027616">
    <property type="component" value="Chromosome I"/>
</dbReference>
<dbReference type="STRING" id="1433126.BN938_0430"/>
<dbReference type="EMBL" id="HG934468">
    <property type="protein sequence ID" value="CDN30535.1"/>
    <property type="molecule type" value="Genomic_DNA"/>
</dbReference>
<dbReference type="AlphaFoldDB" id="A0A060R6D6"/>
<evidence type="ECO:0000313" key="1">
    <source>
        <dbReference type="EMBL" id="CDN30535.1"/>
    </source>
</evidence>
<evidence type="ECO:0000313" key="2">
    <source>
        <dbReference type="Proteomes" id="UP000027616"/>
    </source>
</evidence>
<accession>A0A060R6D6</accession>
<sequence>MLMGLRVKPAMTVWRFCFQIKKQILTASASILISYKKE</sequence>
<dbReference type="KEGG" id="rbc:BN938_0430"/>
<keyword evidence="2" id="KW-1185">Reference proteome</keyword>
<reference evidence="1 2" key="1">
    <citation type="journal article" date="2015" name="Genome Announc.">
        <title>Complete Genome Sequence of the Novel Leech Symbiont Mucinivorans hirudinis M3T.</title>
        <authorList>
            <person name="Nelson M.C."/>
            <person name="Bomar L."/>
            <person name="Graf J."/>
        </authorList>
    </citation>
    <scope>NUCLEOTIDE SEQUENCE [LARGE SCALE GENOMIC DNA]</scope>
    <source>
        <strain evidence="2">M3</strain>
    </source>
</reference>
<gene>
    <name evidence="1" type="ORF">BN938_0430</name>
</gene>
<protein>
    <submittedName>
        <fullName evidence="1">Uncharacterized protein</fullName>
    </submittedName>
</protein>